<reference evidence="1 2" key="1">
    <citation type="submission" date="2024-09" db="EMBL/GenBank/DDBJ databases">
        <title>Chromosome-scale assembly of Riccia sorocarpa.</title>
        <authorList>
            <person name="Paukszto L."/>
        </authorList>
    </citation>
    <scope>NUCLEOTIDE SEQUENCE [LARGE SCALE GENOMIC DNA]</scope>
    <source>
        <strain evidence="1">LP-2024</strain>
        <tissue evidence="1">Aerial parts of the thallus</tissue>
    </source>
</reference>
<proteinExistence type="predicted"/>
<accession>A0ABD3GSJ6</accession>
<dbReference type="EMBL" id="JBJQOH010000007">
    <property type="protein sequence ID" value="KAL3681080.1"/>
    <property type="molecule type" value="Genomic_DNA"/>
</dbReference>
<keyword evidence="2" id="KW-1185">Reference proteome</keyword>
<organism evidence="1 2">
    <name type="scientific">Riccia sorocarpa</name>
    <dbReference type="NCBI Taxonomy" id="122646"/>
    <lineage>
        <taxon>Eukaryota</taxon>
        <taxon>Viridiplantae</taxon>
        <taxon>Streptophyta</taxon>
        <taxon>Embryophyta</taxon>
        <taxon>Marchantiophyta</taxon>
        <taxon>Marchantiopsida</taxon>
        <taxon>Marchantiidae</taxon>
        <taxon>Marchantiales</taxon>
        <taxon>Ricciaceae</taxon>
        <taxon>Riccia</taxon>
    </lineage>
</organism>
<sequence>MAETDIIALAKTWEYRGSSRVEIEGFQRICTVWNDKRFTKGRGFGRLVVWRCTQIQVDVSVEVEDVKKQFVCLGSRCKPSFLLVAYFAPLGASVYDKMDSGNPVSAFTSTVCRYSEKGPLWVVGDFTVGWGSSRERTHCYNNVCGRNRRREDGAEDRRMRRKGQGVKQRSREATQYIYANRGKYEQELEDRLRGEALTPSRLAKCVKTTARLFLTKTRARDAPWFDAQCVELRRQTLEDKNDRQGAFKVYKSYIKMRKQSHVAELQCPDWARLEAVHKLFLREELGAPVQTPYALLLAKTGRLPIEVEALLITIEYLQHTRKLSDDRLSYQAWVFSHSGWHEEVCRSVARWNVLEERWREGAEMRELVREAAVQSIWSNPSPRLTYYLRDVRTLTLYEEQDYLNAALSRFTRQLISKYRISAHSLRVEEGRWQGLDRPDRICQHCSLNKIEK</sequence>
<dbReference type="Proteomes" id="UP001633002">
    <property type="component" value="Unassembled WGS sequence"/>
</dbReference>
<comment type="caution">
    <text evidence="1">The sequence shown here is derived from an EMBL/GenBank/DDBJ whole genome shotgun (WGS) entry which is preliminary data.</text>
</comment>
<protein>
    <submittedName>
        <fullName evidence="1">Uncharacterized protein</fullName>
    </submittedName>
</protein>
<evidence type="ECO:0000313" key="2">
    <source>
        <dbReference type="Proteomes" id="UP001633002"/>
    </source>
</evidence>
<evidence type="ECO:0000313" key="1">
    <source>
        <dbReference type="EMBL" id="KAL3681080.1"/>
    </source>
</evidence>
<gene>
    <name evidence="1" type="ORF">R1sor_024036</name>
</gene>
<name>A0ABD3GSJ6_9MARC</name>
<dbReference type="AlphaFoldDB" id="A0ABD3GSJ6"/>